<feature type="region of interest" description="Disordered" evidence="10">
    <location>
        <begin position="193"/>
        <end position="244"/>
    </location>
</feature>
<keyword evidence="11" id="KW-0732">Signal</keyword>
<comment type="subcellular location">
    <subcellularLocation>
        <location evidence="1 8">Nucleus</location>
    </subcellularLocation>
</comment>
<comment type="similarity">
    <text evidence="2 8">Belongs to the Mediator complex subunit 4 family.</text>
</comment>
<evidence type="ECO:0000256" key="10">
    <source>
        <dbReference type="SAM" id="MobiDB-lite"/>
    </source>
</evidence>
<evidence type="ECO:0000256" key="8">
    <source>
        <dbReference type="RuleBase" id="RU364141"/>
    </source>
</evidence>
<evidence type="ECO:0000313" key="13">
    <source>
        <dbReference type="Proteomes" id="UP000322245"/>
    </source>
</evidence>
<dbReference type="Proteomes" id="UP000322245">
    <property type="component" value="Unassembled WGS sequence"/>
</dbReference>
<dbReference type="InterPro" id="IPR019258">
    <property type="entry name" value="Mediator_Med4"/>
</dbReference>
<proteinExistence type="inferred from homology"/>
<keyword evidence="13" id="KW-1185">Reference proteome</keyword>
<evidence type="ECO:0000256" key="1">
    <source>
        <dbReference type="ARBA" id="ARBA00004123"/>
    </source>
</evidence>
<dbReference type="AlphaFoldDB" id="A0A5D3B4V3"/>
<sequence>MSSPQPPRQSLLQNLSTQSLLLTHLFTALSLPLTPQTPPQISQLHTALQYSALDLAGLVREVEEHQKLWNKLQEKKEEVKQLERRVRGLVRNLEEGRRTLEGMVDQGVKQVAAIDKSENGVSSEAPNSFTYHRKEPILAKTLLAHAQALGKHSSAPVSTLLAPVDRAQYTPWPTEMNMRMGLLFQLEGSMSGMGETGVVGDQQAAQPEVEERREEPVEVEESGRRYDPNAVFQLDLNSDDSDDD</sequence>
<evidence type="ECO:0000256" key="9">
    <source>
        <dbReference type="SAM" id="Coils"/>
    </source>
</evidence>
<feature type="compositionally biased region" description="Basic and acidic residues" evidence="10">
    <location>
        <begin position="209"/>
        <end position="227"/>
    </location>
</feature>
<evidence type="ECO:0000313" key="12">
    <source>
        <dbReference type="EMBL" id="TYJ57659.1"/>
    </source>
</evidence>
<dbReference type="GO" id="GO:0016592">
    <property type="term" value="C:mediator complex"/>
    <property type="evidence" value="ECO:0007669"/>
    <property type="project" value="InterPro"/>
</dbReference>
<evidence type="ECO:0000256" key="4">
    <source>
        <dbReference type="ARBA" id="ARBA00023015"/>
    </source>
</evidence>
<dbReference type="GO" id="GO:0003712">
    <property type="term" value="F:transcription coregulator activity"/>
    <property type="evidence" value="ECO:0007669"/>
    <property type="project" value="InterPro"/>
</dbReference>
<evidence type="ECO:0000256" key="7">
    <source>
        <dbReference type="ARBA" id="ARBA00031257"/>
    </source>
</evidence>
<evidence type="ECO:0000256" key="3">
    <source>
        <dbReference type="ARBA" id="ARBA00020629"/>
    </source>
</evidence>
<feature type="coiled-coil region" evidence="9">
    <location>
        <begin position="55"/>
        <end position="99"/>
    </location>
</feature>
<gene>
    <name evidence="8" type="primary">MED4</name>
    <name evidence="12" type="ORF">B9479_001512</name>
</gene>
<feature type="chain" id="PRO_5022976187" description="Mediator of RNA polymerase II transcription subunit 4" evidence="11">
    <location>
        <begin position="31"/>
        <end position="244"/>
    </location>
</feature>
<reference evidence="12 13" key="1">
    <citation type="submission" date="2017-05" db="EMBL/GenBank/DDBJ databases">
        <title>The Genome Sequence of Tsuchiyaea wingfieldii DSM 27421.</title>
        <authorList>
            <person name="Cuomo C."/>
            <person name="Passer A."/>
            <person name="Billmyre B."/>
            <person name="Heitman J."/>
        </authorList>
    </citation>
    <scope>NUCLEOTIDE SEQUENCE [LARGE SCALE GENOMIC DNA]</scope>
    <source>
        <strain evidence="12 13">DSM 27421</strain>
    </source>
</reference>
<feature type="signal peptide" evidence="11">
    <location>
        <begin position="1"/>
        <end position="30"/>
    </location>
</feature>
<dbReference type="GO" id="GO:0006357">
    <property type="term" value="P:regulation of transcription by RNA polymerase II"/>
    <property type="evidence" value="ECO:0007669"/>
    <property type="project" value="InterPro"/>
</dbReference>
<comment type="subunit">
    <text evidence="8">Component of the Mediator complex.</text>
</comment>
<keyword evidence="5 8" id="KW-0804">Transcription</keyword>
<comment type="caution">
    <text evidence="12">The sequence shown here is derived from an EMBL/GenBank/DDBJ whole genome shotgun (WGS) entry which is preliminary data.</text>
</comment>
<evidence type="ECO:0000256" key="6">
    <source>
        <dbReference type="ARBA" id="ARBA00023242"/>
    </source>
</evidence>
<evidence type="ECO:0000256" key="5">
    <source>
        <dbReference type="ARBA" id="ARBA00023163"/>
    </source>
</evidence>
<organism evidence="12 13">
    <name type="scientific">Cryptococcus floricola</name>
    <dbReference type="NCBI Taxonomy" id="2591691"/>
    <lineage>
        <taxon>Eukaryota</taxon>
        <taxon>Fungi</taxon>
        <taxon>Dikarya</taxon>
        <taxon>Basidiomycota</taxon>
        <taxon>Agaricomycotina</taxon>
        <taxon>Tremellomycetes</taxon>
        <taxon>Tremellales</taxon>
        <taxon>Cryptococcaceae</taxon>
        <taxon>Cryptococcus</taxon>
    </lineage>
</organism>
<keyword evidence="8" id="KW-0010">Activator</keyword>
<dbReference type="PANTHER" id="PTHR13208">
    <property type="entry name" value="MEDIATOR OF RNA POLYMERASE II TRANSCRIPTION SUBUNIT 4"/>
    <property type="match status" value="1"/>
</dbReference>
<accession>A0A5D3B4V3</accession>
<evidence type="ECO:0000256" key="2">
    <source>
        <dbReference type="ARBA" id="ARBA00009626"/>
    </source>
</evidence>
<protein>
    <recommendedName>
        <fullName evidence="3 8">Mediator of RNA polymerase II transcription subunit 4</fullName>
    </recommendedName>
    <alternativeName>
        <fullName evidence="7 8">Mediator complex subunit 4</fullName>
    </alternativeName>
</protein>
<dbReference type="PANTHER" id="PTHR13208:SF2">
    <property type="entry name" value="MEDIATOR OF RNA POLYMERASE II TRANSCRIPTION SUBUNIT 4"/>
    <property type="match status" value="1"/>
</dbReference>
<dbReference type="EMBL" id="NIDF01000010">
    <property type="protein sequence ID" value="TYJ57659.1"/>
    <property type="molecule type" value="Genomic_DNA"/>
</dbReference>
<keyword evidence="9" id="KW-0175">Coiled coil</keyword>
<evidence type="ECO:0000256" key="11">
    <source>
        <dbReference type="SAM" id="SignalP"/>
    </source>
</evidence>
<name>A0A5D3B4V3_9TREE</name>
<keyword evidence="6 8" id="KW-0539">Nucleus</keyword>
<dbReference type="GO" id="GO:0070847">
    <property type="term" value="C:core mediator complex"/>
    <property type="evidence" value="ECO:0007669"/>
    <property type="project" value="TreeGrafter"/>
</dbReference>
<comment type="function">
    <text evidence="8">Component of the Mediator complex, a coactivator involved in the regulated transcription of nearly all RNA polymerase II-dependent genes. Mediator functions as a bridge to convey information from gene-specific regulatory proteins to the basal RNA polymerase II transcription machinery. Mediator is recruited to promoters by direct interactions with regulatory proteins and serves as a scaffold for the assembly of a functional preinitiation complex with RNA polymerase II and the general transcription factors.</text>
</comment>
<dbReference type="Pfam" id="PF10018">
    <property type="entry name" value="Med4"/>
    <property type="match status" value="1"/>
</dbReference>
<keyword evidence="4 8" id="KW-0805">Transcription regulation</keyword>